<dbReference type="PROSITE" id="PS50057">
    <property type="entry name" value="FERM_3"/>
    <property type="match status" value="1"/>
</dbReference>
<dbReference type="InterPro" id="IPR035964">
    <property type="entry name" value="I/LWEQ_dom_sf"/>
</dbReference>
<dbReference type="InterPro" id="IPR049108">
    <property type="entry name" value="Talin_R4"/>
</dbReference>
<dbReference type="Pfam" id="PF16511">
    <property type="entry name" value="FERM_f0"/>
    <property type="match status" value="1"/>
</dbReference>
<dbReference type="InterPro" id="IPR000299">
    <property type="entry name" value="FERM_domain"/>
</dbReference>
<keyword evidence="4" id="KW-1003">Cell membrane</keyword>
<feature type="domain" description="I/LWEQ" evidence="12">
    <location>
        <begin position="2292"/>
        <end position="2531"/>
    </location>
</feature>
<dbReference type="CDD" id="cd17173">
    <property type="entry name" value="FERM_F1_TLN1"/>
    <property type="match status" value="1"/>
</dbReference>
<evidence type="ECO:0000256" key="6">
    <source>
        <dbReference type="ARBA" id="ARBA00022553"/>
    </source>
</evidence>
<evidence type="ECO:0000256" key="7">
    <source>
        <dbReference type="ARBA" id="ARBA00022949"/>
    </source>
</evidence>
<dbReference type="InterPro" id="IPR032425">
    <property type="entry name" value="FERM_f0"/>
</dbReference>
<feature type="domain" description="FERM" evidence="11">
    <location>
        <begin position="86"/>
        <end position="403"/>
    </location>
</feature>
<protein>
    <submittedName>
        <fullName evidence="13">TLN1 protein</fullName>
    </submittedName>
</protein>
<reference evidence="13" key="1">
    <citation type="submission" date="2019-09" db="EMBL/GenBank/DDBJ databases">
        <title>Bird 10,000 Genomes (B10K) Project - Family phase.</title>
        <authorList>
            <person name="Zhang G."/>
        </authorList>
    </citation>
    <scope>NUCLEOTIDE SEQUENCE</scope>
    <source>
        <strain evidence="13">OUT-0024</strain>
        <tissue evidence="13">Muscle</tissue>
    </source>
</reference>
<keyword evidence="7" id="KW-0965">Cell junction</keyword>
<evidence type="ECO:0000313" key="14">
    <source>
        <dbReference type="Proteomes" id="UP000631545"/>
    </source>
</evidence>
<keyword evidence="10" id="KW-0175">Coiled coil</keyword>
<dbReference type="InterPro" id="IPR036476">
    <property type="entry name" value="Talin_cent_sf"/>
</dbReference>
<dbReference type="InterPro" id="IPR014352">
    <property type="entry name" value="FERM/acyl-CoA-bd_prot_sf"/>
</dbReference>
<dbReference type="InterPro" id="IPR054060">
    <property type="entry name" value="TLN1-like_RS"/>
</dbReference>
<proteinExistence type="predicted"/>
<dbReference type="CDD" id="cd10569">
    <property type="entry name" value="FERM_C_Talin"/>
    <property type="match status" value="1"/>
</dbReference>
<dbReference type="Pfam" id="PF01608">
    <property type="entry name" value="I_LWEQ"/>
    <property type="match status" value="1"/>
</dbReference>
<feature type="coiled-coil region" evidence="10">
    <location>
        <begin position="1023"/>
        <end position="1076"/>
    </location>
</feature>
<name>A0A851RCD1_TYCCO</name>
<dbReference type="SMART" id="SM00307">
    <property type="entry name" value="ILWEQ"/>
    <property type="match status" value="1"/>
</dbReference>
<dbReference type="FunFam" id="1.20.1410.10:FF:000001">
    <property type="entry name" value="Talin 2"/>
    <property type="match status" value="1"/>
</dbReference>
<dbReference type="Gene3D" id="3.10.20.90">
    <property type="entry name" value="Phosphatidylinositol 3-kinase Catalytic Subunit, Chain A, domain 1"/>
    <property type="match status" value="3"/>
</dbReference>
<evidence type="ECO:0000256" key="10">
    <source>
        <dbReference type="SAM" id="Coils"/>
    </source>
</evidence>
<dbReference type="FunFam" id="1.20.1420.10:FF:000004">
    <property type="entry name" value="Talin 2"/>
    <property type="match status" value="1"/>
</dbReference>
<dbReference type="Gene3D" id="1.20.120.230">
    <property type="entry name" value="Alpha-catenin/vinculin-like"/>
    <property type="match status" value="5"/>
</dbReference>
<dbReference type="InterPro" id="IPR054082">
    <property type="entry name" value="Talin_IBS2B"/>
</dbReference>
<dbReference type="CDD" id="cd12150">
    <property type="entry name" value="talin-RS"/>
    <property type="match status" value="1"/>
</dbReference>
<dbReference type="GO" id="GO:0005178">
    <property type="term" value="F:integrin binding"/>
    <property type="evidence" value="ECO:0007669"/>
    <property type="project" value="TreeGrafter"/>
</dbReference>
<dbReference type="GO" id="GO:0001726">
    <property type="term" value="C:ruffle"/>
    <property type="evidence" value="ECO:0007669"/>
    <property type="project" value="InterPro"/>
</dbReference>
<evidence type="ECO:0000256" key="8">
    <source>
        <dbReference type="ARBA" id="ARBA00023136"/>
    </source>
</evidence>
<feature type="non-terminal residue" evidence="13">
    <location>
        <position position="1"/>
    </location>
</feature>
<dbReference type="FunFam" id="3.10.20.90:FF:000028">
    <property type="entry name" value="Talin 2"/>
    <property type="match status" value="1"/>
</dbReference>
<dbReference type="FunFam" id="1.20.80.10:FF:000007">
    <property type="entry name" value="Talin 2"/>
    <property type="match status" value="1"/>
</dbReference>
<dbReference type="GO" id="GO:0051015">
    <property type="term" value="F:actin filament binding"/>
    <property type="evidence" value="ECO:0007669"/>
    <property type="project" value="InterPro"/>
</dbReference>
<dbReference type="InterPro" id="IPR057346">
    <property type="entry name" value="Talin1/2_VBS2"/>
</dbReference>
<dbReference type="InterPro" id="IPR019749">
    <property type="entry name" value="Band_41_domain"/>
</dbReference>
<evidence type="ECO:0000259" key="11">
    <source>
        <dbReference type="PROSITE" id="PS50057"/>
    </source>
</evidence>
<dbReference type="InterPro" id="IPR037438">
    <property type="entry name" value="Talin1/2-RS"/>
</dbReference>
<dbReference type="InterPro" id="IPR019747">
    <property type="entry name" value="FERM_CS"/>
</dbReference>
<dbReference type="PROSITE" id="PS00660">
    <property type="entry name" value="FERM_1"/>
    <property type="match status" value="1"/>
</dbReference>
<dbReference type="CDD" id="cd14473">
    <property type="entry name" value="FERM_B-lobe"/>
    <property type="match status" value="1"/>
</dbReference>
<dbReference type="SUPFAM" id="SSF54236">
    <property type="entry name" value="Ubiquitin-like"/>
    <property type="match status" value="1"/>
</dbReference>
<dbReference type="Pfam" id="PF21692">
    <property type="entry name" value="Talin_R4"/>
    <property type="match status" value="1"/>
</dbReference>
<dbReference type="Pfam" id="PF08913">
    <property type="entry name" value="VBS"/>
    <property type="match status" value="1"/>
</dbReference>
<dbReference type="FunFam" id="1.20.120.230:FF:000003">
    <property type="entry name" value="Talin 2"/>
    <property type="match status" value="1"/>
</dbReference>
<keyword evidence="9" id="KW-0206">Cytoskeleton</keyword>
<dbReference type="FunFam" id="1.20.1420.10:FF:000002">
    <property type="entry name" value="Talin 2"/>
    <property type="match status" value="1"/>
</dbReference>
<feature type="coiled-coil region" evidence="10">
    <location>
        <begin position="2499"/>
        <end position="2526"/>
    </location>
</feature>
<comment type="subcellular location">
    <subcellularLocation>
        <location evidence="2">Cell junction</location>
        <location evidence="2">Focal adhesion</location>
    </subcellularLocation>
    <subcellularLocation>
        <location evidence="3">Cell membrane</location>
        <topology evidence="3">Peripheral membrane protein</topology>
        <orientation evidence="3">Cytoplasmic side</orientation>
    </subcellularLocation>
    <subcellularLocation>
        <location evidence="1">Cytoplasm</location>
        <location evidence="1">Cytoskeleton</location>
    </subcellularLocation>
</comment>
<dbReference type="GO" id="GO:0005925">
    <property type="term" value="C:focal adhesion"/>
    <property type="evidence" value="ECO:0007669"/>
    <property type="project" value="UniProtKB-SubCell"/>
</dbReference>
<dbReference type="InterPro" id="IPR015224">
    <property type="entry name" value="Talin_cent"/>
</dbReference>
<evidence type="ECO:0000256" key="9">
    <source>
        <dbReference type="ARBA" id="ARBA00023212"/>
    </source>
</evidence>
<dbReference type="FunFam" id="1.20.1420.10:FF:000005">
    <property type="entry name" value="Talin 2"/>
    <property type="match status" value="1"/>
</dbReference>
<dbReference type="InterPro" id="IPR036723">
    <property type="entry name" value="Alpha-catenin/vinculin-like_sf"/>
</dbReference>
<dbReference type="InterPro" id="IPR015009">
    <property type="entry name" value="Vinculin-bd_dom"/>
</dbReference>
<dbReference type="Gene3D" id="2.30.29.30">
    <property type="entry name" value="Pleckstrin-homology domain (PH domain)/Phosphotyrosine-binding domain (PTB)"/>
    <property type="match status" value="1"/>
</dbReference>
<dbReference type="PROSITE" id="PS50945">
    <property type="entry name" value="I_LWEQ"/>
    <property type="match status" value="1"/>
</dbReference>
<dbReference type="Pfam" id="PF02174">
    <property type="entry name" value="IRS"/>
    <property type="match status" value="1"/>
</dbReference>
<dbReference type="SMART" id="SM00295">
    <property type="entry name" value="B41"/>
    <property type="match status" value="1"/>
</dbReference>
<dbReference type="Pfam" id="PF21865">
    <property type="entry name" value="TLN1-like_RS"/>
    <property type="match status" value="3"/>
</dbReference>
<dbReference type="SUPFAM" id="SSF109880">
    <property type="entry name" value="A middle domain of Talin 1"/>
    <property type="match status" value="1"/>
</dbReference>
<dbReference type="Gene3D" id="1.20.1420.10">
    <property type="entry name" value="Talin, central domain"/>
    <property type="match status" value="7"/>
</dbReference>
<dbReference type="Gene3D" id="1.20.80.10">
    <property type="match status" value="1"/>
</dbReference>
<evidence type="ECO:0000256" key="5">
    <source>
        <dbReference type="ARBA" id="ARBA00022490"/>
    </source>
</evidence>
<dbReference type="GO" id="GO:0005737">
    <property type="term" value="C:cytoplasm"/>
    <property type="evidence" value="ECO:0007669"/>
    <property type="project" value="TreeGrafter"/>
</dbReference>
<dbReference type="InterPro" id="IPR035963">
    <property type="entry name" value="FERM_2"/>
</dbReference>
<keyword evidence="6" id="KW-0597">Phosphoprotein</keyword>
<dbReference type="PANTHER" id="PTHR19981">
    <property type="entry name" value="TALIN"/>
    <property type="match status" value="1"/>
</dbReference>
<dbReference type="FunFam" id="1.20.1420.10:FF:000006">
    <property type="entry name" value="Talin 2"/>
    <property type="match status" value="1"/>
</dbReference>
<dbReference type="SMART" id="SM01244">
    <property type="entry name" value="IRS"/>
    <property type="match status" value="1"/>
</dbReference>
<dbReference type="SUPFAM" id="SSF50729">
    <property type="entry name" value="PH domain-like"/>
    <property type="match status" value="1"/>
</dbReference>
<dbReference type="Pfam" id="PF09141">
    <property type="entry name" value="Talin_middle"/>
    <property type="match status" value="1"/>
</dbReference>
<dbReference type="SUPFAM" id="SSF47220">
    <property type="entry name" value="alpha-catenin/vinculin-like"/>
    <property type="match status" value="5"/>
</dbReference>
<dbReference type="InterPro" id="IPR002558">
    <property type="entry name" value="ILWEQ_dom"/>
</dbReference>
<dbReference type="EMBL" id="WBND01000571">
    <property type="protein sequence ID" value="NXC87534.1"/>
    <property type="molecule type" value="Genomic_DNA"/>
</dbReference>
<dbReference type="GO" id="GO:0005886">
    <property type="term" value="C:plasma membrane"/>
    <property type="evidence" value="ECO:0007669"/>
    <property type="project" value="UniProtKB-SubCell"/>
</dbReference>
<comment type="caution">
    <text evidence="13">The sequence shown here is derived from an EMBL/GenBank/DDBJ whole genome shotgun (WGS) entry which is preliminary data.</text>
</comment>
<dbReference type="GO" id="GO:0030036">
    <property type="term" value="P:actin cytoskeleton organization"/>
    <property type="evidence" value="ECO:0007669"/>
    <property type="project" value="TreeGrafter"/>
</dbReference>
<evidence type="ECO:0000259" key="12">
    <source>
        <dbReference type="PROSITE" id="PS50945"/>
    </source>
</evidence>
<dbReference type="Pfam" id="PF21896">
    <property type="entry name" value="Talin_IBS2B"/>
    <property type="match status" value="3"/>
</dbReference>
<dbReference type="FunFam" id="1.20.120.230:FF:000009">
    <property type="entry name" value="Talin 2"/>
    <property type="match status" value="1"/>
</dbReference>
<dbReference type="InterPro" id="IPR029071">
    <property type="entry name" value="Ubiquitin-like_domsf"/>
</dbReference>
<dbReference type="GO" id="GO:0098609">
    <property type="term" value="P:cell-cell adhesion"/>
    <property type="evidence" value="ECO:0007669"/>
    <property type="project" value="TreeGrafter"/>
</dbReference>
<dbReference type="FunFam" id="1.20.120.230:FF:000002">
    <property type="entry name" value="Talin 2"/>
    <property type="match status" value="1"/>
</dbReference>
<evidence type="ECO:0000256" key="4">
    <source>
        <dbReference type="ARBA" id="ARBA00022475"/>
    </source>
</evidence>
<dbReference type="SUPFAM" id="SSF47031">
    <property type="entry name" value="Second domain of FERM"/>
    <property type="match status" value="1"/>
</dbReference>
<dbReference type="PROSITE" id="PS00661">
    <property type="entry name" value="FERM_2"/>
    <property type="match status" value="1"/>
</dbReference>
<gene>
    <name evidence="13" type="primary">Tln1</name>
    <name evidence="13" type="ORF">CERCOR_R07580</name>
</gene>
<dbReference type="InterPro" id="IPR019748">
    <property type="entry name" value="FERM_central"/>
</dbReference>
<evidence type="ECO:0000256" key="1">
    <source>
        <dbReference type="ARBA" id="ARBA00004245"/>
    </source>
</evidence>
<dbReference type="Gene3D" id="1.20.1410.10">
    <property type="entry name" value="I/LWEQ domain"/>
    <property type="match status" value="1"/>
</dbReference>
<dbReference type="PANTHER" id="PTHR19981:SF7">
    <property type="entry name" value="TALIN-1"/>
    <property type="match status" value="1"/>
</dbReference>
<feature type="non-terminal residue" evidence="13">
    <location>
        <position position="2541"/>
    </location>
</feature>
<keyword evidence="8" id="KW-0472">Membrane</keyword>
<dbReference type="FunFam" id="2.30.29.30:FF:000028">
    <property type="entry name" value="Talin 2"/>
    <property type="match status" value="1"/>
</dbReference>
<dbReference type="InterPro" id="IPR002404">
    <property type="entry name" value="IRS_PTB"/>
</dbReference>
<sequence>MVALSLKISIGNVVKTMQFEPSTMVYDACRMIRERVPEAQIGQSNDFGLFLSDEDPKKGIWLEAGKALDYYMLRNGDTMEYKKKQRPLKIRMLDGTVKTVMVDDSKTVTDMLMTICARIGITNYDEYSLVREIMEEKKEEVTGTLKKDKTLLRDEKKMEKLKQKLHTDDELNWLDHGRTLREQGIDDNETLLLRRKFFYSDQNVDSRDPVQLNLLYVQARDDILNGSHPVSFDKACEFAGHQCQIQFGPYNEQKHKPGFLELKDFLPKEYIKQKGERKIFMAHKNCGNMSEIEAKVRYVKLARSLKTYGVSFFLVKEKMKGKNKLVPRLLGITKECVMRVDEKTKEVIQEWSLTNIKRWAASPKSFTLDFGDYQDGYYSVQTTEGEQIAQLIAGYIDIILKKKKSKDHFGLEGDEESTMLEDSVSPKKSTVVQQQFNRVGKAELGSVALPAIMRTGAGGPENFQVGTMPQPQLQITSGQMHRGHMPPLTSAQQALTGTINSSMQAVHAAQATLDDFETLPPLGQDAASKAWRKNKMDESKHEIHSQVDAITAGTASVVNLTAGDPADTDYTAVGCAVTTISSNLTEMSKGVKLLAALMEDEGGNGRQLLQAAKNLASAVSDLLKTAQPASAEPRQNLLQAAGLVGQTSGELLQQIGESDTDPRFQDMLMQLAKAVANAAAALVLKAKNVAQKTEDAALQTQVIAAATQCALSTSQLVACTKVVAPTISSPVCQEQLIEAGKLVAKSAEGCVEASKAATSDDQLLKQVGVAATAVTQALNDLLQHIKQHALGGQPIGRYDQATDTILNVTENIFSSMGDAGEMVRQARILAQATSDLVNAIKADAEGETDLENSRKLLSAAKILADATAKMVEAAKGAAAHPDSEEQQQRLREAAEGLRMATNAAAQNAIKKKLVHKLEHAAKQAAASATQTIAAAQHASSSNKNPAAQQQLVQSCKVVAEQIPMLVQGVRGSQSQPDSPSAQLALIAASQNFLQPGGKMVAAAKATVPTITDQASAMQLSQCAKNLAAALAELRTAAQKAQEACGPLEIDSALGLVQSLERDLQEAKAAARDGKLKPLPGETMEKCAQDLGNSTKAVSSAIAHLLGEVAQGNENYTGIAAREVAQALRSLSQAARGVAANTSDPQAQSAMLECASDVMDKANNLIEEARKAVAKPGDPESQQRLAQVAKAVSQALNRCVNCLPGQRDVDAAIRMVGEASKRLLSDSFPPSTKSFQEAQSQLNQAAAGLNQSANELVQASRGTPQDLAKSSGKFGHDFNEFLQAGVEMASQSPNKEDQAQVVSNLKSISMSSSKLLLAAKALSADPAAPNLKNQLAAAARAVTDSINQLITMCTQQAPGQKECDNALRELETVKELLENPTQTVNDMSYFNCLDSVMENSKVLGESMAGISQNAKNSKLPEFGESISAASKALCGLTEAAAQAAYLVGVSDPNSQAGQQGLVDPTQFARANQAIQMACQNLVDPACTQSQVLSAATIVAKHTSALCNTCRLASSRTANPVAKRQFVQSAKEVANSTANLVKTIKALDGEFNEENRERCRAATAPLIEAVDNLTAFASNPEFATVPAQISPEGRRAMEPIVISAKTMLESSAGLIQTARSLAVNPKDPPQWSVLAGHSRTVSDSIKKLITNMRDKAPGQRECDEAIEVLNKCLREVDQASLAAISQQLAPRQDISQEALHNQMITAVQEISNLIEPVAAAARAEASQLGHKVSQMAQYFEPLIMAAVGAASKTPNHQQQMNLLDQTKTLAESALQMLYTAKEAGGNPKQAAHTQEALEEAVQMMKEAVEDLTTTLNEAASAAGVVGGMVDSITQAINQLDEGPMGEPEGSFVDYQTTMVKTAKAIAVTVQEMVTKSTTNPDELGILANQLTHDYGQLAQEAKPAALTAENEEIGSHIKRRVQELGHGCAALVTKAGALQCSPSDAYTKKELIESARKVSEKVSHVLAALQAGNRGTQACITAASAVSGIIADLDTTIMFATAGTLNRENSETFADHREGILKTAKALVEDTKVLVQNATASQEKLAQAAQSSVSTITRLAEVVKLGAASLGSEDPETQVVLINAVKDVAKALGDLIGATKAAAGKAGDDPAVYQLKNSAKVMVTNVTSLLKTVKAVEDEATKGTRALEATIEHIRQELAVFSSPVPPAKVSTPEDFIRMTKGITMATAKAVAAGNSCRQEDVIATANLSRRAIADMLRSCKEAAYHPEVSGDVRQRALRFGRECADGYLELLEHVLVILQKPTHELKQQLAGYSKRVASSVTELIQAAEAMKGTEWVDPEDPTVIAENELLGAAAAIEAAAKKLEQLKPRAKPKQADESLNFEEQILEAAKSIAAATSALVKAASAAQRELVAQGKVGAIPANAVDDGQWSQGLISAARMVAAATNNLCEAANAAVQGHASEEKLISSAKQVAASTAQLLVACKVKADHDSEAMKRLQAAGNAVKRASDNLVKAAQKAAAFQDHDETVVVKEKMVGGIAQIIAAQEEMLRKERELEEARKKLAMIRQQQYKFLPSELRDEEQN</sequence>
<dbReference type="SUPFAM" id="SSF109885">
    <property type="entry name" value="I/LWEQ domain"/>
    <property type="match status" value="4"/>
</dbReference>
<dbReference type="CDD" id="cd17171">
    <property type="entry name" value="FERM_F0_TLN1"/>
    <property type="match status" value="1"/>
</dbReference>
<keyword evidence="5" id="KW-0963">Cytoplasm</keyword>
<keyword evidence="14" id="KW-1185">Reference proteome</keyword>
<dbReference type="FunFam" id="3.10.20.90:FF:000066">
    <property type="entry name" value="Talin 1"/>
    <property type="match status" value="1"/>
</dbReference>
<evidence type="ECO:0000256" key="3">
    <source>
        <dbReference type="ARBA" id="ARBA00004413"/>
    </source>
</evidence>
<dbReference type="GO" id="GO:0034329">
    <property type="term" value="P:cell junction assembly"/>
    <property type="evidence" value="ECO:0007669"/>
    <property type="project" value="UniProtKB-ARBA"/>
</dbReference>
<dbReference type="GO" id="GO:0005856">
    <property type="term" value="C:cytoskeleton"/>
    <property type="evidence" value="ECO:0007669"/>
    <property type="project" value="UniProtKB-SubCell"/>
</dbReference>
<accession>A0A851RCD1</accession>
<organism evidence="13 14">
    <name type="scientific">Tychaedon coryphoeus</name>
    <name type="common">Karoo scrub-robin</name>
    <name type="synonym">Erythropygia coryphaeus</name>
    <dbReference type="NCBI Taxonomy" id="614051"/>
    <lineage>
        <taxon>Eukaryota</taxon>
        <taxon>Metazoa</taxon>
        <taxon>Chordata</taxon>
        <taxon>Craniata</taxon>
        <taxon>Vertebrata</taxon>
        <taxon>Euteleostomi</taxon>
        <taxon>Archelosauria</taxon>
        <taxon>Archosauria</taxon>
        <taxon>Dinosauria</taxon>
        <taxon>Saurischia</taxon>
        <taxon>Theropoda</taxon>
        <taxon>Coelurosauria</taxon>
        <taxon>Aves</taxon>
        <taxon>Neognathae</taxon>
        <taxon>Neoaves</taxon>
        <taxon>Telluraves</taxon>
        <taxon>Australaves</taxon>
        <taxon>Passeriformes</taxon>
        <taxon>Muscicapidae</taxon>
        <taxon>Cercotrichas</taxon>
    </lineage>
</organism>
<dbReference type="Proteomes" id="UP000631545">
    <property type="component" value="Unassembled WGS sequence"/>
</dbReference>
<evidence type="ECO:0000313" key="13">
    <source>
        <dbReference type="EMBL" id="NXC87534.1"/>
    </source>
</evidence>
<dbReference type="FunFam" id="1.20.1420.10:FF:000007">
    <property type="entry name" value="Talin 2"/>
    <property type="match status" value="1"/>
</dbReference>
<evidence type="ECO:0000256" key="2">
    <source>
        <dbReference type="ARBA" id="ARBA00004246"/>
    </source>
</evidence>
<dbReference type="Pfam" id="PF25177">
    <property type="entry name" value="Talin_VBS2"/>
    <property type="match status" value="1"/>
</dbReference>
<dbReference type="FunFam" id="1.20.1420.10:FF:000001">
    <property type="entry name" value="Talin 2"/>
    <property type="match status" value="1"/>
</dbReference>
<dbReference type="GO" id="GO:0005200">
    <property type="term" value="F:structural constituent of cytoskeleton"/>
    <property type="evidence" value="ECO:0007669"/>
    <property type="project" value="InterPro"/>
</dbReference>
<dbReference type="FunFam" id="1.20.120.230:FF:000005">
    <property type="entry name" value="Talin 1"/>
    <property type="match status" value="1"/>
</dbReference>
<dbReference type="FunFam" id="1.20.120.230:FF:000004">
    <property type="entry name" value="Talin 2"/>
    <property type="match status" value="1"/>
</dbReference>
<dbReference type="InterPro" id="IPR011993">
    <property type="entry name" value="PH-like_dom_sf"/>
</dbReference>